<feature type="transmembrane region" description="Helical" evidence="1">
    <location>
        <begin position="73"/>
        <end position="96"/>
    </location>
</feature>
<feature type="transmembrane region" description="Helical" evidence="1">
    <location>
        <begin position="31"/>
        <end position="53"/>
    </location>
</feature>
<dbReference type="RefSeq" id="WP_183863082.1">
    <property type="nucleotide sequence ID" value="NZ_JACHFH010000043.1"/>
</dbReference>
<name>A0A840UY81_9FIRM</name>
<dbReference type="Proteomes" id="UP000559117">
    <property type="component" value="Unassembled WGS sequence"/>
</dbReference>
<feature type="transmembrane region" description="Helical" evidence="1">
    <location>
        <begin position="108"/>
        <end position="129"/>
    </location>
</feature>
<keyword evidence="3" id="KW-1185">Reference proteome</keyword>
<evidence type="ECO:0000256" key="1">
    <source>
        <dbReference type="SAM" id="Phobius"/>
    </source>
</evidence>
<comment type="caution">
    <text evidence="2">The sequence shown here is derived from an EMBL/GenBank/DDBJ whole genome shotgun (WGS) entry which is preliminary data.</text>
</comment>
<accession>A0A840UY81</accession>
<feature type="transmembrane region" description="Helical" evidence="1">
    <location>
        <begin position="141"/>
        <end position="165"/>
    </location>
</feature>
<keyword evidence="1" id="KW-0812">Transmembrane</keyword>
<dbReference type="EMBL" id="JACHFH010000043">
    <property type="protein sequence ID" value="MBB5337335.1"/>
    <property type="molecule type" value="Genomic_DNA"/>
</dbReference>
<evidence type="ECO:0000313" key="3">
    <source>
        <dbReference type="Proteomes" id="UP000559117"/>
    </source>
</evidence>
<keyword evidence="1" id="KW-1133">Transmembrane helix</keyword>
<sequence>MKNFSADAFKFGLSTDSSRNEFDWIKIGKSFLLSFLVVASTYLVLALVDWIFLLDARWWVFSIKLMNFDRFVIFLKYLPAFGLYFVINSFILHGQFRLPEMGSNTRTTVHWTLAYTFFNLFGIALLIGWQEGYLALTEVLYIPMEALLTVIAFQFIPLMVITSYFSTTFFRITGNIYTGAFTNTLFVTWYIVANQAIQWPKLTP</sequence>
<reference evidence="2 3" key="1">
    <citation type="submission" date="2020-08" db="EMBL/GenBank/DDBJ databases">
        <title>Genomic Encyclopedia of Type Strains, Phase IV (KMG-IV): sequencing the most valuable type-strain genomes for metagenomic binning, comparative biology and taxonomic classification.</title>
        <authorList>
            <person name="Goeker M."/>
        </authorList>
    </citation>
    <scope>NUCLEOTIDE SEQUENCE [LARGE SCALE GENOMIC DNA]</scope>
    <source>
        <strain evidence="2 3">DSM 24661</strain>
    </source>
</reference>
<evidence type="ECO:0000313" key="2">
    <source>
        <dbReference type="EMBL" id="MBB5337335.1"/>
    </source>
</evidence>
<gene>
    <name evidence="2" type="ORF">HNR32_002496</name>
</gene>
<dbReference type="AlphaFoldDB" id="A0A840UY81"/>
<keyword evidence="1" id="KW-0472">Membrane</keyword>
<protein>
    <submittedName>
        <fullName evidence="2">Uncharacterized protein</fullName>
    </submittedName>
</protein>
<organism evidence="2 3">
    <name type="scientific">Pectinatus brassicae</name>
    <dbReference type="NCBI Taxonomy" id="862415"/>
    <lineage>
        <taxon>Bacteria</taxon>
        <taxon>Bacillati</taxon>
        <taxon>Bacillota</taxon>
        <taxon>Negativicutes</taxon>
        <taxon>Selenomonadales</taxon>
        <taxon>Selenomonadaceae</taxon>
        <taxon>Pectinatus</taxon>
    </lineage>
</organism>
<proteinExistence type="predicted"/>
<feature type="transmembrane region" description="Helical" evidence="1">
    <location>
        <begin position="172"/>
        <end position="192"/>
    </location>
</feature>